<dbReference type="Proteomes" id="UP000002064">
    <property type="component" value="Chromosome"/>
</dbReference>
<keyword evidence="1" id="KW-1133">Transmembrane helix</keyword>
<keyword evidence="3" id="KW-1185">Reference proteome</keyword>
<keyword evidence="1" id="KW-0472">Membrane</keyword>
<gene>
    <name evidence="2" type="ordered locus">Tmath_1548</name>
</gene>
<dbReference type="EMBL" id="CP002032">
    <property type="protein sequence ID" value="ADH61257.1"/>
    <property type="molecule type" value="Genomic_DNA"/>
</dbReference>
<sequence>MKNSKLLVISAIITLSTIFFDKFKDYSNFKHGLGLPFKFLEYYDYNIPNNNLELLSLNNITKISFRADIFLFSVLIIFLILKYSIKLYYRINVFVK</sequence>
<reference evidence="2 3" key="1">
    <citation type="submission" date="2010-05" db="EMBL/GenBank/DDBJ databases">
        <title>Complete sequence of Thermoanaerobacter mathranii subsp. mathranii mathranii str. A3.</title>
        <authorList>
            <consortium name="US DOE Joint Genome Institute"/>
            <person name="Lucas S."/>
            <person name="Copeland A."/>
            <person name="Lapidus A."/>
            <person name="Cheng J.-F."/>
            <person name="Bruce D."/>
            <person name="Goodwin L."/>
            <person name="Pitluck S."/>
            <person name="Held B."/>
            <person name="Detter J.C."/>
            <person name="Han C."/>
            <person name="Tapia R."/>
            <person name="Land M."/>
            <person name="Hauser L."/>
            <person name="Kyrpides N."/>
            <person name="Mikhailova N."/>
            <person name="Zhou J."/>
            <person name="Hemme C."/>
            <person name="Woyke T."/>
        </authorList>
    </citation>
    <scope>NUCLEOTIDE SEQUENCE [LARGE SCALE GENOMIC DNA]</scope>
    <source>
        <strain evidence="2 3">A3</strain>
    </source>
</reference>
<feature type="transmembrane region" description="Helical" evidence="1">
    <location>
        <begin position="63"/>
        <end position="81"/>
    </location>
</feature>
<keyword evidence="1" id="KW-0812">Transmembrane</keyword>
<accession>A0ABN3Z3A8</accession>
<name>A0ABN3Z3A8_THEM3</name>
<proteinExistence type="predicted"/>
<evidence type="ECO:0000313" key="3">
    <source>
        <dbReference type="Proteomes" id="UP000002064"/>
    </source>
</evidence>
<organism evidence="2 3">
    <name type="scientific">Thermoanaerobacter mathranii subsp. mathranii (strain DSM 11426 / CCUG 53645 / CIP 108742 / A3)</name>
    <dbReference type="NCBI Taxonomy" id="583358"/>
    <lineage>
        <taxon>Bacteria</taxon>
        <taxon>Bacillati</taxon>
        <taxon>Bacillota</taxon>
        <taxon>Clostridia</taxon>
        <taxon>Thermoanaerobacterales</taxon>
        <taxon>Thermoanaerobacteraceae</taxon>
        <taxon>Thermoanaerobacter</taxon>
    </lineage>
</organism>
<evidence type="ECO:0000256" key="1">
    <source>
        <dbReference type="SAM" id="Phobius"/>
    </source>
</evidence>
<protein>
    <submittedName>
        <fullName evidence="2">Uncharacterized protein</fullName>
    </submittedName>
</protein>
<evidence type="ECO:0000313" key="2">
    <source>
        <dbReference type="EMBL" id="ADH61257.1"/>
    </source>
</evidence>